<sequence length="96" mass="10961">MPLPKEPVWERRKIKGWNFVWATFQNGGQPAAEWVGEEAHVGTWRGTNATPETCTTQNARAPGQDGKREKNSTRDPRSRFNIDSLPNDRKAVWRVS</sequence>
<evidence type="ECO:0000256" key="1">
    <source>
        <dbReference type="SAM" id="MobiDB-lite"/>
    </source>
</evidence>
<dbReference type="AlphaFoldDB" id="J3NYE3"/>
<gene>
    <name evidence="3" type="primary">20346754</name>
    <name evidence="2" type="ORF">GGTG_06296</name>
</gene>
<dbReference type="HOGENOM" id="CLU_2359862_0_0_1"/>
<feature type="compositionally biased region" description="Polar residues" evidence="1">
    <location>
        <begin position="45"/>
        <end position="59"/>
    </location>
</feature>
<evidence type="ECO:0000313" key="4">
    <source>
        <dbReference type="Proteomes" id="UP000006039"/>
    </source>
</evidence>
<reference evidence="4" key="1">
    <citation type="submission" date="2010-07" db="EMBL/GenBank/DDBJ databases">
        <title>The genome sequence of Gaeumannomyces graminis var. tritici strain R3-111a-1.</title>
        <authorList>
            <consortium name="The Broad Institute Genome Sequencing Platform"/>
            <person name="Ma L.-J."/>
            <person name="Dead R."/>
            <person name="Young S."/>
            <person name="Zeng Q."/>
            <person name="Koehrsen M."/>
            <person name="Alvarado L."/>
            <person name="Berlin A."/>
            <person name="Chapman S.B."/>
            <person name="Chen Z."/>
            <person name="Freedman E."/>
            <person name="Gellesch M."/>
            <person name="Goldberg J."/>
            <person name="Griggs A."/>
            <person name="Gujja S."/>
            <person name="Heilman E.R."/>
            <person name="Heiman D."/>
            <person name="Hepburn T."/>
            <person name="Howarth C."/>
            <person name="Jen D."/>
            <person name="Larson L."/>
            <person name="Mehta T."/>
            <person name="Neiman D."/>
            <person name="Pearson M."/>
            <person name="Roberts A."/>
            <person name="Saif S."/>
            <person name="Shea T."/>
            <person name="Shenoy N."/>
            <person name="Sisk P."/>
            <person name="Stolte C."/>
            <person name="Sykes S."/>
            <person name="Walk T."/>
            <person name="White J."/>
            <person name="Yandava C."/>
            <person name="Haas B."/>
            <person name="Nusbaum C."/>
            <person name="Birren B."/>
        </authorList>
    </citation>
    <scope>NUCLEOTIDE SEQUENCE [LARGE SCALE GENOMIC DNA]</scope>
    <source>
        <strain evidence="4">R3-111a-1</strain>
    </source>
</reference>
<evidence type="ECO:0000313" key="3">
    <source>
        <dbReference type="EnsemblFungi" id="EJT76376"/>
    </source>
</evidence>
<protein>
    <submittedName>
        <fullName evidence="2 3">Uncharacterized protein</fullName>
    </submittedName>
</protein>
<feature type="compositionally biased region" description="Basic and acidic residues" evidence="1">
    <location>
        <begin position="65"/>
        <end position="85"/>
    </location>
</feature>
<dbReference type="GeneID" id="20346754"/>
<reference evidence="3" key="4">
    <citation type="journal article" date="2015" name="G3 (Bethesda)">
        <title>Genome sequences of three phytopathogenic species of the Magnaporthaceae family of fungi.</title>
        <authorList>
            <person name="Okagaki L.H."/>
            <person name="Nunes C.C."/>
            <person name="Sailsbery J."/>
            <person name="Clay B."/>
            <person name="Brown D."/>
            <person name="John T."/>
            <person name="Oh Y."/>
            <person name="Young N."/>
            <person name="Fitzgerald M."/>
            <person name="Haas B.J."/>
            <person name="Zeng Q."/>
            <person name="Young S."/>
            <person name="Adiconis X."/>
            <person name="Fan L."/>
            <person name="Levin J.Z."/>
            <person name="Mitchell T.K."/>
            <person name="Okubara P.A."/>
            <person name="Farman M.L."/>
            <person name="Kohn L.M."/>
            <person name="Birren B."/>
            <person name="Ma L.-J."/>
            <person name="Dean R.A."/>
        </authorList>
    </citation>
    <scope>NUCLEOTIDE SEQUENCE</scope>
    <source>
        <strain evidence="3">R3-111a-1</strain>
    </source>
</reference>
<feature type="region of interest" description="Disordered" evidence="1">
    <location>
        <begin position="45"/>
        <end position="85"/>
    </location>
</feature>
<dbReference type="EMBL" id="GL385397">
    <property type="protein sequence ID" value="EJT76376.1"/>
    <property type="molecule type" value="Genomic_DNA"/>
</dbReference>
<reference evidence="2" key="3">
    <citation type="submission" date="2010-09" db="EMBL/GenBank/DDBJ databases">
        <title>Annotation of Gaeumannomyces graminis var. tritici R3-111a-1.</title>
        <authorList>
            <consortium name="The Broad Institute Genome Sequencing Platform"/>
            <person name="Ma L.-J."/>
            <person name="Dead R."/>
            <person name="Young S.K."/>
            <person name="Zeng Q."/>
            <person name="Gargeya S."/>
            <person name="Fitzgerald M."/>
            <person name="Haas B."/>
            <person name="Abouelleil A."/>
            <person name="Alvarado L."/>
            <person name="Arachchi H.M."/>
            <person name="Berlin A."/>
            <person name="Brown A."/>
            <person name="Chapman S.B."/>
            <person name="Chen Z."/>
            <person name="Dunbar C."/>
            <person name="Freedman E."/>
            <person name="Gearin G."/>
            <person name="Gellesch M."/>
            <person name="Goldberg J."/>
            <person name="Griggs A."/>
            <person name="Gujja S."/>
            <person name="Heiman D."/>
            <person name="Howarth C."/>
            <person name="Larson L."/>
            <person name="Lui A."/>
            <person name="MacDonald P.J.P."/>
            <person name="Mehta T."/>
            <person name="Montmayeur A."/>
            <person name="Murphy C."/>
            <person name="Neiman D."/>
            <person name="Pearson M."/>
            <person name="Priest M."/>
            <person name="Roberts A."/>
            <person name="Saif S."/>
            <person name="Shea T."/>
            <person name="Shenoy N."/>
            <person name="Sisk P."/>
            <person name="Stolte C."/>
            <person name="Sykes S."/>
            <person name="Yandava C."/>
            <person name="Wortman J."/>
            <person name="Nusbaum C."/>
            <person name="Birren B."/>
        </authorList>
    </citation>
    <scope>NUCLEOTIDE SEQUENCE</scope>
    <source>
        <strain evidence="2">R3-111a-1</strain>
    </source>
</reference>
<reference evidence="3" key="5">
    <citation type="submission" date="2018-04" db="UniProtKB">
        <authorList>
            <consortium name="EnsemblFungi"/>
        </authorList>
    </citation>
    <scope>IDENTIFICATION</scope>
    <source>
        <strain evidence="3">R3-111a-1</strain>
    </source>
</reference>
<dbReference type="VEuPathDB" id="FungiDB:GGTG_06296"/>
<dbReference type="RefSeq" id="XP_009222376.1">
    <property type="nucleotide sequence ID" value="XM_009224112.1"/>
</dbReference>
<dbReference type="Proteomes" id="UP000006039">
    <property type="component" value="Unassembled WGS sequence"/>
</dbReference>
<reference evidence="2" key="2">
    <citation type="submission" date="2010-07" db="EMBL/GenBank/DDBJ databases">
        <authorList>
            <consortium name="The Broad Institute Genome Sequencing Platform"/>
            <consortium name="Broad Institute Genome Sequencing Center for Infectious Disease"/>
            <person name="Ma L.-J."/>
            <person name="Dead R."/>
            <person name="Young S."/>
            <person name="Zeng Q."/>
            <person name="Koehrsen M."/>
            <person name="Alvarado L."/>
            <person name="Berlin A."/>
            <person name="Chapman S.B."/>
            <person name="Chen Z."/>
            <person name="Freedman E."/>
            <person name="Gellesch M."/>
            <person name="Goldberg J."/>
            <person name="Griggs A."/>
            <person name="Gujja S."/>
            <person name="Heilman E.R."/>
            <person name="Heiman D."/>
            <person name="Hepburn T."/>
            <person name="Howarth C."/>
            <person name="Jen D."/>
            <person name="Larson L."/>
            <person name="Mehta T."/>
            <person name="Neiman D."/>
            <person name="Pearson M."/>
            <person name="Roberts A."/>
            <person name="Saif S."/>
            <person name="Shea T."/>
            <person name="Shenoy N."/>
            <person name="Sisk P."/>
            <person name="Stolte C."/>
            <person name="Sykes S."/>
            <person name="Walk T."/>
            <person name="White J."/>
            <person name="Yandava C."/>
            <person name="Haas B."/>
            <person name="Nusbaum C."/>
            <person name="Birren B."/>
        </authorList>
    </citation>
    <scope>NUCLEOTIDE SEQUENCE</scope>
    <source>
        <strain evidence="2">R3-111a-1</strain>
    </source>
</reference>
<organism evidence="2">
    <name type="scientific">Gaeumannomyces tritici (strain R3-111a-1)</name>
    <name type="common">Wheat and barley take-all root rot fungus</name>
    <name type="synonym">Gaeumannomyces graminis var. tritici</name>
    <dbReference type="NCBI Taxonomy" id="644352"/>
    <lineage>
        <taxon>Eukaryota</taxon>
        <taxon>Fungi</taxon>
        <taxon>Dikarya</taxon>
        <taxon>Ascomycota</taxon>
        <taxon>Pezizomycotina</taxon>
        <taxon>Sordariomycetes</taxon>
        <taxon>Sordariomycetidae</taxon>
        <taxon>Magnaporthales</taxon>
        <taxon>Magnaporthaceae</taxon>
        <taxon>Gaeumannomyces</taxon>
    </lineage>
</organism>
<keyword evidence="4" id="KW-1185">Reference proteome</keyword>
<dbReference type="EnsemblFungi" id="EJT76376">
    <property type="protein sequence ID" value="EJT76376"/>
    <property type="gene ID" value="GGTG_06296"/>
</dbReference>
<evidence type="ECO:0000313" key="2">
    <source>
        <dbReference type="EMBL" id="EJT76376.1"/>
    </source>
</evidence>
<proteinExistence type="predicted"/>
<accession>J3NYE3</accession>
<name>J3NYE3_GAET3</name>